<dbReference type="PANTHER" id="PTHR37265">
    <property type="entry name" value="OS01G0195300 PROTEIN"/>
    <property type="match status" value="1"/>
</dbReference>
<accession>A0A5N6RPE4</accession>
<protein>
    <submittedName>
        <fullName evidence="2">Uncharacterized protein</fullName>
    </submittedName>
</protein>
<dbReference type="EMBL" id="CM017327">
    <property type="protein sequence ID" value="KAE8100020.1"/>
    <property type="molecule type" value="Genomic_DNA"/>
</dbReference>
<dbReference type="Proteomes" id="UP000327013">
    <property type="component" value="Chromosome 7"/>
</dbReference>
<evidence type="ECO:0000313" key="2">
    <source>
        <dbReference type="EMBL" id="KAE8100020.1"/>
    </source>
</evidence>
<feature type="compositionally biased region" description="Polar residues" evidence="1">
    <location>
        <begin position="60"/>
        <end position="70"/>
    </location>
</feature>
<dbReference type="OrthoDB" id="1660894at2759"/>
<proteinExistence type="predicted"/>
<reference evidence="2 3" key="1">
    <citation type="submission" date="2019-06" db="EMBL/GenBank/DDBJ databases">
        <title>A chromosomal-level reference genome of Carpinus fangiana (Coryloideae, Betulaceae).</title>
        <authorList>
            <person name="Yang X."/>
            <person name="Wang Z."/>
            <person name="Zhang L."/>
            <person name="Hao G."/>
            <person name="Liu J."/>
            <person name="Yang Y."/>
        </authorList>
    </citation>
    <scope>NUCLEOTIDE SEQUENCE [LARGE SCALE GENOMIC DNA]</scope>
    <source>
        <strain evidence="2">Cfa_2016G</strain>
        <tissue evidence="2">Leaf</tissue>
    </source>
</reference>
<name>A0A5N6RPE4_9ROSI</name>
<feature type="compositionally biased region" description="Low complexity" evidence="1">
    <location>
        <begin position="71"/>
        <end position="85"/>
    </location>
</feature>
<evidence type="ECO:0000313" key="3">
    <source>
        <dbReference type="Proteomes" id="UP000327013"/>
    </source>
</evidence>
<keyword evidence="3" id="KW-1185">Reference proteome</keyword>
<organism evidence="2 3">
    <name type="scientific">Carpinus fangiana</name>
    <dbReference type="NCBI Taxonomy" id="176857"/>
    <lineage>
        <taxon>Eukaryota</taxon>
        <taxon>Viridiplantae</taxon>
        <taxon>Streptophyta</taxon>
        <taxon>Embryophyta</taxon>
        <taxon>Tracheophyta</taxon>
        <taxon>Spermatophyta</taxon>
        <taxon>Magnoliopsida</taxon>
        <taxon>eudicotyledons</taxon>
        <taxon>Gunneridae</taxon>
        <taxon>Pentapetalae</taxon>
        <taxon>rosids</taxon>
        <taxon>fabids</taxon>
        <taxon>Fagales</taxon>
        <taxon>Betulaceae</taxon>
        <taxon>Carpinus</taxon>
    </lineage>
</organism>
<dbReference type="AlphaFoldDB" id="A0A5N6RPE4"/>
<sequence>MAEPSNRFKSETAGSLARKFNDLLTEFERDDDDDDMSSFSIKEEVVEEVMQELHKEISPSACTKPTTTWPASFASSSSSSSSSSSFSLTLFADSEGKSESCGPSVSDSASTVMAGIEFTGPALKMGSPAETGFWEGGGCNYYGTVASVGEGFGESLDGCDGGELDDEWLGRLLLWDPPPLDDQS</sequence>
<feature type="region of interest" description="Disordered" evidence="1">
    <location>
        <begin position="50"/>
        <end position="85"/>
    </location>
</feature>
<evidence type="ECO:0000256" key="1">
    <source>
        <dbReference type="SAM" id="MobiDB-lite"/>
    </source>
</evidence>
<gene>
    <name evidence="2" type="ORF">FH972_017955</name>
</gene>
<dbReference type="PANTHER" id="PTHR37265:SF8">
    <property type="match status" value="1"/>
</dbReference>